<evidence type="ECO:0000313" key="3">
    <source>
        <dbReference type="Proteomes" id="UP001558613"/>
    </source>
</evidence>
<sequence length="107" mass="11856">MLALSQSLQPSGGDATTQDLSDAMLQSIAFMTRELGRLMSMLTQAQQQVWLAQSPLSEACRKTLRDLSVVPGQLFGPASQQTLERSVQANQTRQQFAQHLEQSHRVD</sequence>
<keyword evidence="3" id="KW-1185">Reference proteome</keyword>
<feature type="region of interest" description="Disordered" evidence="1">
    <location>
        <begin position="82"/>
        <end position="107"/>
    </location>
</feature>
<feature type="compositionally biased region" description="Polar residues" evidence="1">
    <location>
        <begin position="82"/>
        <end position="97"/>
    </location>
</feature>
<comment type="caution">
    <text evidence="2">The sequence shown here is derived from an EMBL/GenBank/DDBJ whole genome shotgun (WGS) entry which is preliminary data.</text>
</comment>
<evidence type="ECO:0000256" key="1">
    <source>
        <dbReference type="SAM" id="MobiDB-lite"/>
    </source>
</evidence>
<organism evidence="2 3">
    <name type="scientific">Cirrhinus molitorella</name>
    <name type="common">mud carp</name>
    <dbReference type="NCBI Taxonomy" id="172907"/>
    <lineage>
        <taxon>Eukaryota</taxon>
        <taxon>Metazoa</taxon>
        <taxon>Chordata</taxon>
        <taxon>Craniata</taxon>
        <taxon>Vertebrata</taxon>
        <taxon>Euteleostomi</taxon>
        <taxon>Actinopterygii</taxon>
        <taxon>Neopterygii</taxon>
        <taxon>Teleostei</taxon>
        <taxon>Ostariophysi</taxon>
        <taxon>Cypriniformes</taxon>
        <taxon>Cyprinidae</taxon>
        <taxon>Labeoninae</taxon>
        <taxon>Labeonini</taxon>
        <taxon>Cirrhinus</taxon>
    </lineage>
</organism>
<name>A0ABR3L3T6_9TELE</name>
<protein>
    <submittedName>
        <fullName evidence="2">Uncharacterized protein</fullName>
    </submittedName>
</protein>
<dbReference type="Proteomes" id="UP001558613">
    <property type="component" value="Unassembled WGS sequence"/>
</dbReference>
<gene>
    <name evidence="2" type="ORF">QQF64_034383</name>
</gene>
<proteinExistence type="predicted"/>
<dbReference type="EMBL" id="JAYMGO010000158">
    <property type="protein sequence ID" value="KAL1246686.1"/>
    <property type="molecule type" value="Genomic_DNA"/>
</dbReference>
<accession>A0ABR3L3T6</accession>
<reference evidence="2 3" key="1">
    <citation type="submission" date="2023-09" db="EMBL/GenBank/DDBJ databases">
        <authorList>
            <person name="Wang M."/>
        </authorList>
    </citation>
    <scope>NUCLEOTIDE SEQUENCE [LARGE SCALE GENOMIC DNA]</scope>
    <source>
        <strain evidence="2">GT-2023</strain>
        <tissue evidence="2">Liver</tissue>
    </source>
</reference>
<evidence type="ECO:0000313" key="2">
    <source>
        <dbReference type="EMBL" id="KAL1246686.1"/>
    </source>
</evidence>